<evidence type="ECO:0000256" key="1">
    <source>
        <dbReference type="ARBA" id="ARBA00004141"/>
    </source>
</evidence>
<evidence type="ECO:0000256" key="7">
    <source>
        <dbReference type="ARBA" id="ARBA00022982"/>
    </source>
</evidence>
<comment type="function">
    <text evidence="11">Subunits I and II form the functional core of the enzyme complex. Electrons originating in cytochrome c are transferred via heme a and Cu(A) to the binuclear center formed by heme a3 and Cu(B).</text>
</comment>
<dbReference type="GO" id="GO:0016020">
    <property type="term" value="C:membrane"/>
    <property type="evidence" value="ECO:0007669"/>
    <property type="project" value="UniProtKB-SubCell"/>
</dbReference>
<dbReference type="EMBL" id="BMZQ01000002">
    <property type="protein sequence ID" value="GHD15066.1"/>
    <property type="molecule type" value="Genomic_DNA"/>
</dbReference>
<protein>
    <recommendedName>
        <fullName evidence="12">Cytochrome aa3 subunit 2</fullName>
    </recommendedName>
</protein>
<evidence type="ECO:0000313" key="16">
    <source>
        <dbReference type="EMBL" id="GHD15066.1"/>
    </source>
</evidence>
<dbReference type="PRINTS" id="PR01166">
    <property type="entry name" value="CYCOXIDASEII"/>
</dbReference>
<dbReference type="GO" id="GO:0004129">
    <property type="term" value="F:cytochrome-c oxidase activity"/>
    <property type="evidence" value="ECO:0007669"/>
    <property type="project" value="UniProtKB-EC"/>
</dbReference>
<reference evidence="16" key="1">
    <citation type="journal article" date="2014" name="Int. J. Syst. Evol. Microbiol.">
        <title>Complete genome sequence of Corynebacterium casei LMG S-19264T (=DSM 44701T), isolated from a smear-ripened cheese.</title>
        <authorList>
            <consortium name="US DOE Joint Genome Institute (JGI-PGF)"/>
            <person name="Walter F."/>
            <person name="Albersmeier A."/>
            <person name="Kalinowski J."/>
            <person name="Ruckert C."/>
        </authorList>
    </citation>
    <scope>NUCLEOTIDE SEQUENCE</scope>
    <source>
        <strain evidence="16">KCTC 42249</strain>
    </source>
</reference>
<dbReference type="GO" id="GO:0042773">
    <property type="term" value="P:ATP synthesis coupled electron transport"/>
    <property type="evidence" value="ECO:0007669"/>
    <property type="project" value="TreeGrafter"/>
</dbReference>
<keyword evidence="17" id="KW-1185">Reference proteome</keyword>
<reference evidence="16" key="2">
    <citation type="submission" date="2020-09" db="EMBL/GenBank/DDBJ databases">
        <authorList>
            <person name="Sun Q."/>
            <person name="Kim S."/>
        </authorList>
    </citation>
    <scope>NUCLEOTIDE SEQUENCE</scope>
    <source>
        <strain evidence="16">KCTC 42249</strain>
    </source>
</reference>
<sequence length="219" mass="23386">MVLLLSACAGDLSALDAAGPNARNVANLWWIMVAGSAAIFVLVGAILCLSFTQPGRHWLSARWLIVGGGLVMPSAVIAALVATSFALGERLLVHAEQAPVRIEATARQWQWEFRYPGSDGALSFNELHIPAGRPVDFTVTSGDVIHSFWIPRLGGKIDAIPGHTNTIRLLAEKPGHYGGICAEFCGEGHAVMRFAVEAHEPQRFTEIVDPLNASGAGQQ</sequence>
<keyword evidence="4" id="KW-0679">Respiratory chain</keyword>
<feature type="transmembrane region" description="Helical" evidence="14">
    <location>
        <begin position="28"/>
        <end position="51"/>
    </location>
</feature>
<keyword evidence="6" id="KW-0479">Metal-binding</keyword>
<dbReference type="Pfam" id="PF00116">
    <property type="entry name" value="COX2"/>
    <property type="match status" value="1"/>
</dbReference>
<dbReference type="Gene3D" id="2.60.40.420">
    <property type="entry name" value="Cupredoxins - blue copper proteins"/>
    <property type="match status" value="1"/>
</dbReference>
<dbReference type="RefSeq" id="WP_189503672.1">
    <property type="nucleotide sequence ID" value="NZ_BMZQ01000002.1"/>
</dbReference>
<accession>A0A8J3DQJ5</accession>
<dbReference type="GO" id="GO:0005507">
    <property type="term" value="F:copper ion binding"/>
    <property type="evidence" value="ECO:0007669"/>
    <property type="project" value="InterPro"/>
</dbReference>
<evidence type="ECO:0000256" key="3">
    <source>
        <dbReference type="ARBA" id="ARBA00022448"/>
    </source>
</evidence>
<dbReference type="NCBIfam" id="TIGR02866">
    <property type="entry name" value="CoxB"/>
    <property type="match status" value="1"/>
</dbReference>
<keyword evidence="5 14" id="KW-0812">Transmembrane</keyword>
<dbReference type="InterPro" id="IPR008972">
    <property type="entry name" value="Cupredoxin"/>
</dbReference>
<dbReference type="PROSITE" id="PS00078">
    <property type="entry name" value="COX2"/>
    <property type="match status" value="1"/>
</dbReference>
<evidence type="ECO:0000256" key="13">
    <source>
        <dbReference type="ARBA" id="ARBA00047816"/>
    </source>
</evidence>
<dbReference type="InterPro" id="IPR001505">
    <property type="entry name" value="Copper_CuA"/>
</dbReference>
<evidence type="ECO:0000256" key="12">
    <source>
        <dbReference type="ARBA" id="ARBA00031399"/>
    </source>
</evidence>
<evidence type="ECO:0000256" key="6">
    <source>
        <dbReference type="ARBA" id="ARBA00022723"/>
    </source>
</evidence>
<dbReference type="Proteomes" id="UP000630142">
    <property type="component" value="Unassembled WGS sequence"/>
</dbReference>
<keyword evidence="3" id="KW-0813">Transport</keyword>
<dbReference type="InterPro" id="IPR002429">
    <property type="entry name" value="CcO_II-like_C"/>
</dbReference>
<dbReference type="SUPFAM" id="SSF49503">
    <property type="entry name" value="Cupredoxins"/>
    <property type="match status" value="1"/>
</dbReference>
<gene>
    <name evidence="16" type="primary">qoxB</name>
    <name evidence="16" type="ORF">GCM10016234_21320</name>
</gene>
<evidence type="ECO:0000256" key="14">
    <source>
        <dbReference type="SAM" id="Phobius"/>
    </source>
</evidence>
<name>A0A8J3DQJ5_9HYPH</name>
<keyword evidence="10 14" id="KW-0472">Membrane</keyword>
<evidence type="ECO:0000256" key="8">
    <source>
        <dbReference type="ARBA" id="ARBA00022989"/>
    </source>
</evidence>
<evidence type="ECO:0000256" key="5">
    <source>
        <dbReference type="ARBA" id="ARBA00022692"/>
    </source>
</evidence>
<evidence type="ECO:0000313" key="17">
    <source>
        <dbReference type="Proteomes" id="UP000630142"/>
    </source>
</evidence>
<evidence type="ECO:0000256" key="9">
    <source>
        <dbReference type="ARBA" id="ARBA00023008"/>
    </source>
</evidence>
<dbReference type="PANTHER" id="PTHR22888:SF9">
    <property type="entry name" value="CYTOCHROME C OXIDASE SUBUNIT 2"/>
    <property type="match status" value="1"/>
</dbReference>
<feature type="transmembrane region" description="Helical" evidence="14">
    <location>
        <begin position="63"/>
        <end position="87"/>
    </location>
</feature>
<dbReference type="GO" id="GO:0016491">
    <property type="term" value="F:oxidoreductase activity"/>
    <property type="evidence" value="ECO:0007669"/>
    <property type="project" value="InterPro"/>
</dbReference>
<evidence type="ECO:0000256" key="11">
    <source>
        <dbReference type="ARBA" id="ARBA00024688"/>
    </source>
</evidence>
<keyword evidence="7" id="KW-0249">Electron transport</keyword>
<dbReference type="InterPro" id="IPR045187">
    <property type="entry name" value="CcO_II"/>
</dbReference>
<comment type="similarity">
    <text evidence="2">Belongs to the cytochrome c oxidase subunit 2 family.</text>
</comment>
<dbReference type="InterPro" id="IPR014222">
    <property type="entry name" value="Cyt_c_oxidase_su2"/>
</dbReference>
<evidence type="ECO:0000256" key="2">
    <source>
        <dbReference type="ARBA" id="ARBA00007866"/>
    </source>
</evidence>
<comment type="catalytic activity">
    <reaction evidence="13">
        <text>4 Fe(II)-[cytochrome c] + O2 + 8 H(+)(in) = 4 Fe(III)-[cytochrome c] + 2 H2O + 4 H(+)(out)</text>
        <dbReference type="Rhea" id="RHEA:11436"/>
        <dbReference type="Rhea" id="RHEA-COMP:10350"/>
        <dbReference type="Rhea" id="RHEA-COMP:14399"/>
        <dbReference type="ChEBI" id="CHEBI:15377"/>
        <dbReference type="ChEBI" id="CHEBI:15378"/>
        <dbReference type="ChEBI" id="CHEBI:15379"/>
        <dbReference type="ChEBI" id="CHEBI:29033"/>
        <dbReference type="ChEBI" id="CHEBI:29034"/>
        <dbReference type="EC" id="7.1.1.9"/>
    </reaction>
</comment>
<feature type="domain" description="Cytochrome oxidase subunit II copper A binding" evidence="15">
    <location>
        <begin position="97"/>
        <end position="210"/>
    </location>
</feature>
<organism evidence="16 17">
    <name type="scientific">Tianweitania populi</name>
    <dbReference type="NCBI Taxonomy" id="1607949"/>
    <lineage>
        <taxon>Bacteria</taxon>
        <taxon>Pseudomonadati</taxon>
        <taxon>Pseudomonadota</taxon>
        <taxon>Alphaproteobacteria</taxon>
        <taxon>Hyphomicrobiales</taxon>
        <taxon>Phyllobacteriaceae</taxon>
        <taxon>Tianweitania</taxon>
    </lineage>
</organism>
<comment type="subcellular location">
    <subcellularLocation>
        <location evidence="1">Membrane</location>
        <topology evidence="1">Multi-pass membrane protein</topology>
    </subcellularLocation>
</comment>
<dbReference type="AlphaFoldDB" id="A0A8J3DQJ5"/>
<evidence type="ECO:0000256" key="10">
    <source>
        <dbReference type="ARBA" id="ARBA00023136"/>
    </source>
</evidence>
<comment type="caution">
    <text evidence="16">The sequence shown here is derived from an EMBL/GenBank/DDBJ whole genome shotgun (WGS) entry which is preliminary data.</text>
</comment>
<dbReference type="InterPro" id="IPR034236">
    <property type="entry name" value="CuRO_CcO_Caa3_II"/>
</dbReference>
<evidence type="ECO:0000256" key="4">
    <source>
        <dbReference type="ARBA" id="ARBA00022660"/>
    </source>
</evidence>
<keyword evidence="9" id="KW-0186">Copper</keyword>
<proteinExistence type="inferred from homology"/>
<evidence type="ECO:0000259" key="15">
    <source>
        <dbReference type="PROSITE" id="PS50857"/>
    </source>
</evidence>
<dbReference type="CDD" id="cd04213">
    <property type="entry name" value="CuRO_CcO_Caa3_II"/>
    <property type="match status" value="1"/>
</dbReference>
<dbReference type="PROSITE" id="PS50857">
    <property type="entry name" value="COX2_CUA"/>
    <property type="match status" value="1"/>
</dbReference>
<dbReference type="PANTHER" id="PTHR22888">
    <property type="entry name" value="CYTOCHROME C OXIDASE, SUBUNIT II"/>
    <property type="match status" value="1"/>
</dbReference>
<keyword evidence="8 14" id="KW-1133">Transmembrane helix</keyword>